<dbReference type="Gene3D" id="1.50.10.10">
    <property type="match status" value="1"/>
</dbReference>
<dbReference type="PANTHER" id="PTHR12736:SF7">
    <property type="entry name" value="LANC-LIKE PROTEIN 3"/>
    <property type="match status" value="1"/>
</dbReference>
<protein>
    <recommendedName>
        <fullName evidence="4">Abscisic acid ABA receptor</fullName>
    </recommendedName>
</protein>
<dbReference type="GO" id="GO:0031179">
    <property type="term" value="P:peptide modification"/>
    <property type="evidence" value="ECO:0007669"/>
    <property type="project" value="InterPro"/>
</dbReference>
<name>A0AAD5RPA7_9PEZI</name>
<evidence type="ECO:0008006" key="4">
    <source>
        <dbReference type="Google" id="ProtNLM"/>
    </source>
</evidence>
<dbReference type="Pfam" id="PF05147">
    <property type="entry name" value="LANC_like"/>
    <property type="match status" value="1"/>
</dbReference>
<feature type="binding site" evidence="1">
    <location>
        <position position="249"/>
    </location>
    <ligand>
        <name>Zn(2+)</name>
        <dbReference type="ChEBI" id="CHEBI:29105"/>
    </ligand>
</feature>
<dbReference type="PANTHER" id="PTHR12736">
    <property type="entry name" value="LANC-LIKE PROTEIN"/>
    <property type="match status" value="1"/>
</dbReference>
<keyword evidence="1" id="KW-0479">Metal-binding</keyword>
<dbReference type="GO" id="GO:0005886">
    <property type="term" value="C:plasma membrane"/>
    <property type="evidence" value="ECO:0007669"/>
    <property type="project" value="TreeGrafter"/>
</dbReference>
<dbReference type="EMBL" id="JAKWBI020000204">
    <property type="protein sequence ID" value="KAJ2899212.1"/>
    <property type="molecule type" value="Genomic_DNA"/>
</dbReference>
<feature type="binding site" evidence="1">
    <location>
        <position position="298"/>
    </location>
    <ligand>
        <name>Zn(2+)</name>
        <dbReference type="ChEBI" id="CHEBI:29105"/>
    </ligand>
</feature>
<comment type="caution">
    <text evidence="2">The sequence shown here is derived from an EMBL/GenBank/DDBJ whole genome shotgun (WGS) entry which is preliminary data.</text>
</comment>
<evidence type="ECO:0000313" key="2">
    <source>
        <dbReference type="EMBL" id="KAJ2899212.1"/>
    </source>
</evidence>
<gene>
    <name evidence="2" type="ORF">MKZ38_003355</name>
</gene>
<dbReference type="SUPFAM" id="SSF158745">
    <property type="entry name" value="LanC-like"/>
    <property type="match status" value="1"/>
</dbReference>
<evidence type="ECO:0000313" key="3">
    <source>
        <dbReference type="Proteomes" id="UP001201980"/>
    </source>
</evidence>
<dbReference type="GO" id="GO:0005975">
    <property type="term" value="P:carbohydrate metabolic process"/>
    <property type="evidence" value="ECO:0007669"/>
    <property type="project" value="InterPro"/>
</dbReference>
<dbReference type="PRINTS" id="PR01950">
    <property type="entry name" value="LANCSUPER"/>
</dbReference>
<feature type="binding site" evidence="1">
    <location>
        <position position="297"/>
    </location>
    <ligand>
        <name>Zn(2+)</name>
        <dbReference type="ChEBI" id="CHEBI:29105"/>
    </ligand>
</feature>
<dbReference type="InterPro" id="IPR012341">
    <property type="entry name" value="6hp_glycosidase-like_sf"/>
</dbReference>
<dbReference type="AlphaFoldDB" id="A0AAD5RPA7"/>
<reference evidence="2" key="1">
    <citation type="submission" date="2022-07" db="EMBL/GenBank/DDBJ databases">
        <title>Draft genome sequence of Zalerion maritima ATCC 34329, a (micro)plastics degrading marine fungus.</title>
        <authorList>
            <person name="Paco A."/>
            <person name="Goncalves M.F.M."/>
            <person name="Rocha-Santos T.A.P."/>
            <person name="Alves A."/>
        </authorList>
    </citation>
    <scope>NUCLEOTIDE SEQUENCE</scope>
    <source>
        <strain evidence="2">ATCC 34329</strain>
    </source>
</reference>
<evidence type="ECO:0000256" key="1">
    <source>
        <dbReference type="PIRSR" id="PIRSR607822-1"/>
    </source>
</evidence>
<dbReference type="GO" id="GO:0046872">
    <property type="term" value="F:metal ion binding"/>
    <property type="evidence" value="ECO:0007669"/>
    <property type="project" value="UniProtKB-KW"/>
</dbReference>
<accession>A0AAD5RPA7</accession>
<sequence>MMSSRYIPNTFTSLHTLGNTESLLKASMEEIIKNSPPTGLYRHDLLSGLWHGPTGLAYLFLHVSSVHPDLRISNHRAITWAHSYIQGHRQHVHLESRHCGLASEQLAFAAVRAAVTKDLSHVREFVANIPAILEGESYPNEMLYGRAGTLYLLRMIRYWVPDSTPIVELPILQISQKIISEGPDWKWHDKRYLGAVHGDIGIITQLVLTTPTLASQLAPKLISLLETQLANGNWPSSEGKEATSLTQFCHGAPGFVLSLSSLKPFFPAIRDRIDAAVRKGRGCIWREGLLRKEPSLCHGIFSNALALPAGPHREHFLAFATPEKMAEYIKYDRSMFEPADYGSRYSLTAGYSPSAAWTWMMRSRESPKLVAYNDV</sequence>
<keyword evidence="3" id="KW-1185">Reference proteome</keyword>
<dbReference type="InterPro" id="IPR007822">
    <property type="entry name" value="LANC-like"/>
</dbReference>
<dbReference type="CDD" id="cd04794">
    <property type="entry name" value="euk_LANCL"/>
    <property type="match status" value="1"/>
</dbReference>
<dbReference type="SMART" id="SM01260">
    <property type="entry name" value="LANC_like"/>
    <property type="match status" value="1"/>
</dbReference>
<dbReference type="Proteomes" id="UP001201980">
    <property type="component" value="Unassembled WGS sequence"/>
</dbReference>
<keyword evidence="1" id="KW-0862">Zinc</keyword>
<proteinExistence type="predicted"/>
<organism evidence="2 3">
    <name type="scientific">Zalerion maritima</name>
    <dbReference type="NCBI Taxonomy" id="339359"/>
    <lineage>
        <taxon>Eukaryota</taxon>
        <taxon>Fungi</taxon>
        <taxon>Dikarya</taxon>
        <taxon>Ascomycota</taxon>
        <taxon>Pezizomycotina</taxon>
        <taxon>Sordariomycetes</taxon>
        <taxon>Lulworthiomycetidae</taxon>
        <taxon>Lulworthiales</taxon>
        <taxon>Lulworthiaceae</taxon>
        <taxon>Zalerion</taxon>
    </lineage>
</organism>